<dbReference type="Proteomes" id="UP001327225">
    <property type="component" value="Chromosome"/>
</dbReference>
<dbReference type="InterPro" id="IPR034660">
    <property type="entry name" value="DinB/YfiT-like"/>
</dbReference>
<dbReference type="GO" id="GO:0016853">
    <property type="term" value="F:isomerase activity"/>
    <property type="evidence" value="ECO:0007669"/>
    <property type="project" value="UniProtKB-KW"/>
</dbReference>
<feature type="domain" description="Mycothiol-dependent maleylpyruvate isomerase metal-binding" evidence="2">
    <location>
        <begin position="19"/>
        <end position="158"/>
    </location>
</feature>
<gene>
    <name evidence="3" type="ORF">SHK19_19640</name>
</gene>
<dbReference type="Gene3D" id="1.20.120.450">
    <property type="entry name" value="dinb family like domain"/>
    <property type="match status" value="1"/>
</dbReference>
<sequence>MSDAERLAAQLAGYVETWWQAIGDLTALLDALPEEAWAMPTDLAGWDVKAVASHAAHLESLLAGGPEETADIGDPPHVTGPMGQYTEIGVVARRDRSPASIIEEIRTTTAARHKTLLDDPPTDPAAPAPGIFGLIGWTQKTLLRNRPLDVWMHEQDVRRAVGRPGGMDSPAAQHTADYLSEAFGFVVGKKVAPPAGTTAVLAVEGSPVVAVEVDESGRGQRLANVPARPTARLAMDRETFIVLAGGRRAAAPGAVTIEGDPDLGAAIVAQLGTTP</sequence>
<dbReference type="InterPro" id="IPR017517">
    <property type="entry name" value="Maleyloyr_isom"/>
</dbReference>
<dbReference type="InterPro" id="IPR010872">
    <property type="entry name" value="MDMPI_C-term_domain"/>
</dbReference>
<reference evidence="4" key="1">
    <citation type="submission" date="2023-12" db="EMBL/GenBank/DDBJ databases">
        <title>Novel species in genus Nocardioides.</title>
        <authorList>
            <person name="Zhou H."/>
        </authorList>
    </citation>
    <scope>NUCLEOTIDE SEQUENCE [LARGE SCALE GENOMIC DNA]</scope>
    <source>
        <strain evidence="4">HM61</strain>
    </source>
</reference>
<keyword evidence="4" id="KW-1185">Reference proteome</keyword>
<dbReference type="SUPFAM" id="SSF109854">
    <property type="entry name" value="DinB/YfiT-like putative metalloenzymes"/>
    <property type="match status" value="1"/>
</dbReference>
<name>A0ABZ0ZRA7_9ACTN</name>
<proteinExistence type="predicted"/>
<keyword evidence="3" id="KW-0413">Isomerase</keyword>
<organism evidence="3 4">
    <name type="scientific">Nocardioides bizhenqiangii</name>
    <dbReference type="NCBI Taxonomy" id="3095076"/>
    <lineage>
        <taxon>Bacteria</taxon>
        <taxon>Bacillati</taxon>
        <taxon>Actinomycetota</taxon>
        <taxon>Actinomycetes</taxon>
        <taxon>Propionibacteriales</taxon>
        <taxon>Nocardioidaceae</taxon>
        <taxon>Nocardioides</taxon>
    </lineage>
</organism>
<protein>
    <submittedName>
        <fullName evidence="3">Maleylpyruvate isomerase family mycothiol-dependent enzyme</fullName>
    </submittedName>
</protein>
<evidence type="ECO:0000313" key="3">
    <source>
        <dbReference type="EMBL" id="WQQ26162.1"/>
    </source>
</evidence>
<dbReference type="InterPro" id="IPR024344">
    <property type="entry name" value="MDMPI_metal-binding"/>
</dbReference>
<evidence type="ECO:0000313" key="4">
    <source>
        <dbReference type="Proteomes" id="UP001327225"/>
    </source>
</evidence>
<dbReference type="EMBL" id="CP141059">
    <property type="protein sequence ID" value="WQQ26162.1"/>
    <property type="molecule type" value="Genomic_DNA"/>
</dbReference>
<dbReference type="Pfam" id="PF07398">
    <property type="entry name" value="MDMPI_C"/>
    <property type="match status" value="1"/>
</dbReference>
<dbReference type="NCBIfam" id="TIGR03083">
    <property type="entry name" value="maleylpyruvate isomerase family mycothiol-dependent enzyme"/>
    <property type="match status" value="1"/>
</dbReference>
<accession>A0ABZ0ZRA7</accession>
<feature type="domain" description="MDMPI C-terminal" evidence="1">
    <location>
        <begin position="174"/>
        <end position="264"/>
    </location>
</feature>
<evidence type="ECO:0000259" key="2">
    <source>
        <dbReference type="Pfam" id="PF11716"/>
    </source>
</evidence>
<dbReference type="RefSeq" id="WP_322937221.1">
    <property type="nucleotide sequence ID" value="NZ_CP141059.1"/>
</dbReference>
<dbReference type="Pfam" id="PF11716">
    <property type="entry name" value="MDMPI_N"/>
    <property type="match status" value="1"/>
</dbReference>
<evidence type="ECO:0000259" key="1">
    <source>
        <dbReference type="Pfam" id="PF07398"/>
    </source>
</evidence>